<evidence type="ECO:0000259" key="6">
    <source>
        <dbReference type="Pfam" id="PF02211"/>
    </source>
</evidence>
<dbReference type="Gene3D" id="2.30.30.50">
    <property type="match status" value="1"/>
</dbReference>
<dbReference type="Pfam" id="PF02211">
    <property type="entry name" value="NHase_beta_C"/>
    <property type="match status" value="1"/>
</dbReference>
<comment type="similarity">
    <text evidence="2 5">Belongs to the nitrile hydratase subunit beta family.</text>
</comment>
<dbReference type="InterPro" id="IPR024690">
    <property type="entry name" value="CN_hydtase_beta_dom_C"/>
</dbReference>
<dbReference type="NCBIfam" id="TIGR03888">
    <property type="entry name" value="nitrile_beta"/>
    <property type="match status" value="1"/>
</dbReference>
<evidence type="ECO:0000313" key="8">
    <source>
        <dbReference type="EMBL" id="TWP53807.1"/>
    </source>
</evidence>
<dbReference type="AlphaFoldDB" id="A0A563F1E8"/>
<evidence type="ECO:0000256" key="5">
    <source>
        <dbReference type="PIRNR" id="PIRNR001427"/>
    </source>
</evidence>
<dbReference type="GO" id="GO:0018822">
    <property type="term" value="F:nitrile hydratase activity"/>
    <property type="evidence" value="ECO:0007669"/>
    <property type="project" value="UniProtKB-EC"/>
</dbReference>
<gene>
    <name evidence="8" type="primary">nthB</name>
    <name evidence="8" type="ORF">FKR81_03355</name>
</gene>
<dbReference type="EMBL" id="VOBR01000002">
    <property type="protein sequence ID" value="TWP53807.1"/>
    <property type="molecule type" value="Genomic_DNA"/>
</dbReference>
<dbReference type="Gene3D" id="1.10.472.20">
    <property type="entry name" value="Nitrile hydratase, beta subunit"/>
    <property type="match status" value="1"/>
</dbReference>
<dbReference type="EC" id="4.2.1.84" evidence="5"/>
<feature type="domain" description="Nitrile hydratase beta subunit-like N-terminal" evidence="7">
    <location>
        <begin position="1"/>
        <end position="107"/>
    </location>
</feature>
<comment type="catalytic activity">
    <reaction evidence="4 5">
        <text>an aliphatic primary amide = an aliphatic nitrile + H2O</text>
        <dbReference type="Rhea" id="RHEA:12673"/>
        <dbReference type="ChEBI" id="CHEBI:15377"/>
        <dbReference type="ChEBI" id="CHEBI:65285"/>
        <dbReference type="ChEBI" id="CHEBI:80291"/>
        <dbReference type="EC" id="4.2.1.84"/>
    </reaction>
</comment>
<name>A0A563F1E8_9PSEU</name>
<dbReference type="InterPro" id="IPR008990">
    <property type="entry name" value="Elect_transpt_acc-like_dom_sf"/>
</dbReference>
<evidence type="ECO:0000256" key="3">
    <source>
        <dbReference type="ARBA" id="ARBA00023239"/>
    </source>
</evidence>
<keyword evidence="9" id="KW-1185">Reference proteome</keyword>
<dbReference type="OrthoDB" id="3478924at2"/>
<dbReference type="Pfam" id="PF21006">
    <property type="entry name" value="NHase_beta_N"/>
    <property type="match status" value="1"/>
</dbReference>
<dbReference type="PIRSF" id="PIRSF001427">
    <property type="entry name" value="NHase_beta"/>
    <property type="match status" value="1"/>
</dbReference>
<dbReference type="InterPro" id="IPR003168">
    <property type="entry name" value="Nitrile_hydratase_bsu"/>
</dbReference>
<evidence type="ECO:0000313" key="9">
    <source>
        <dbReference type="Proteomes" id="UP000316639"/>
    </source>
</evidence>
<organism evidence="8 9">
    <name type="scientific">Lentzea tibetensis</name>
    <dbReference type="NCBI Taxonomy" id="2591470"/>
    <lineage>
        <taxon>Bacteria</taxon>
        <taxon>Bacillati</taxon>
        <taxon>Actinomycetota</taxon>
        <taxon>Actinomycetes</taxon>
        <taxon>Pseudonocardiales</taxon>
        <taxon>Pseudonocardiaceae</taxon>
        <taxon>Lentzea</taxon>
    </lineage>
</organism>
<proteinExistence type="inferred from homology"/>
<dbReference type="Proteomes" id="UP000316639">
    <property type="component" value="Unassembled WGS sequence"/>
</dbReference>
<dbReference type="SUPFAM" id="SSF50090">
    <property type="entry name" value="Electron transport accessory proteins"/>
    <property type="match status" value="1"/>
</dbReference>
<sequence>MDGPHDLGGAPGFGPVRFDPDEPLFDHDWQRKVFGLTMATSTIGLYNRDENRHARERMPAADYRATGYFEQWLVAMETNLTELGVLDAATLRARVEEFLAAPDEEVRGKAQPDLFELFRDTLEFGASLDRPVPTPPRYAVGDHVRAVSSAKPGHTRLPAYVRGHLGVVRRVDPAFVLPDTNAHHEGEHPEHTYNVAFNAHDLWEKGDHEVRVDVWESYLEPAD</sequence>
<evidence type="ECO:0000259" key="7">
    <source>
        <dbReference type="Pfam" id="PF21006"/>
    </source>
</evidence>
<protein>
    <recommendedName>
        <fullName evidence="5">Nitrile hydratase subunit beta</fullName>
        <shortName evidence="5">NHase</shortName>
        <ecNumber evidence="5">4.2.1.84</ecNumber>
    </recommendedName>
</protein>
<dbReference type="RefSeq" id="WP_146349403.1">
    <property type="nucleotide sequence ID" value="NZ_VOBR01000002.1"/>
</dbReference>
<evidence type="ECO:0000256" key="4">
    <source>
        <dbReference type="ARBA" id="ARBA00044877"/>
    </source>
</evidence>
<evidence type="ECO:0000256" key="1">
    <source>
        <dbReference type="ARBA" id="ARBA00004042"/>
    </source>
</evidence>
<reference evidence="8 9" key="1">
    <citation type="submission" date="2019-07" db="EMBL/GenBank/DDBJ databases">
        <title>Lentzea xizangensis sp. nov., isolated from Qinghai-Tibetan Plateau Soils.</title>
        <authorList>
            <person name="Huang J."/>
        </authorList>
    </citation>
    <scope>NUCLEOTIDE SEQUENCE [LARGE SCALE GENOMIC DNA]</scope>
    <source>
        <strain evidence="8 9">FXJ1.1311</strain>
    </source>
</reference>
<feature type="domain" description="Nitrile hydratase beta subunit" evidence="6">
    <location>
        <begin position="129"/>
        <end position="221"/>
    </location>
</feature>
<dbReference type="InterPro" id="IPR049054">
    <property type="entry name" value="CN_hydtase_beta-like_N"/>
</dbReference>
<keyword evidence="3 5" id="KW-0456">Lyase</keyword>
<dbReference type="GO" id="GO:0046914">
    <property type="term" value="F:transition metal ion binding"/>
    <property type="evidence" value="ECO:0007669"/>
    <property type="project" value="InterPro"/>
</dbReference>
<comment type="caution">
    <text evidence="8">The sequence shown here is derived from an EMBL/GenBank/DDBJ whole genome shotgun (WGS) entry which is preliminary data.</text>
</comment>
<evidence type="ECO:0000256" key="2">
    <source>
        <dbReference type="ARBA" id="ARBA00009098"/>
    </source>
</evidence>
<comment type="function">
    <text evidence="1 5">NHase catalyzes the hydration of various nitrile compounds to the corresponding amides.</text>
</comment>
<dbReference type="InterPro" id="IPR042262">
    <property type="entry name" value="CN_hydtase_beta_C"/>
</dbReference>
<accession>A0A563F1E8</accession>